<sequence length="199" mass="22602">MASEAEARIRDKAEIFLRRHWPDARIVHEFEVGGARLDLAAITEDRLILVEIKSEKDTLSRLDNQVRRSDFIGGLTFVMIAERWIDQMPPLGYRTIGLVEDGDGFSQFIGRGRRFALTPHHLCPTKDRYNSRALMGLLLKPELYAMGKPHGAKTKHDVSELQHIVHENLTGREIRRGVMAALRARHFGWACDAPIKLAA</sequence>
<proteinExistence type="predicted"/>
<accession>A0ABW0FYU4</accession>
<dbReference type="RefSeq" id="WP_374036762.1">
    <property type="nucleotide sequence ID" value="NZ_CP169082.1"/>
</dbReference>
<evidence type="ECO:0000313" key="1">
    <source>
        <dbReference type="EMBL" id="MFC5346248.1"/>
    </source>
</evidence>
<gene>
    <name evidence="1" type="ORF">ACFPIE_20220</name>
</gene>
<organism evidence="1 2">
    <name type="scientific">Brevundimonas staleyi</name>
    <dbReference type="NCBI Taxonomy" id="74326"/>
    <lineage>
        <taxon>Bacteria</taxon>
        <taxon>Pseudomonadati</taxon>
        <taxon>Pseudomonadota</taxon>
        <taxon>Alphaproteobacteria</taxon>
        <taxon>Caulobacterales</taxon>
        <taxon>Caulobacteraceae</taxon>
        <taxon>Brevundimonas</taxon>
    </lineage>
</organism>
<reference evidence="2" key="1">
    <citation type="journal article" date="2019" name="Int. J. Syst. Evol. Microbiol.">
        <title>The Global Catalogue of Microorganisms (GCM) 10K type strain sequencing project: providing services to taxonomists for standard genome sequencing and annotation.</title>
        <authorList>
            <consortium name="The Broad Institute Genomics Platform"/>
            <consortium name="The Broad Institute Genome Sequencing Center for Infectious Disease"/>
            <person name="Wu L."/>
            <person name="Ma J."/>
        </authorList>
    </citation>
    <scope>NUCLEOTIDE SEQUENCE [LARGE SCALE GENOMIC DNA]</scope>
    <source>
        <strain evidence="2">JCM 12125</strain>
    </source>
</reference>
<evidence type="ECO:0000313" key="2">
    <source>
        <dbReference type="Proteomes" id="UP001596152"/>
    </source>
</evidence>
<evidence type="ECO:0008006" key="3">
    <source>
        <dbReference type="Google" id="ProtNLM"/>
    </source>
</evidence>
<dbReference type="Proteomes" id="UP001596152">
    <property type="component" value="Unassembled WGS sequence"/>
</dbReference>
<protein>
    <recommendedName>
        <fullName evidence="3">Sce7726 family protein</fullName>
    </recommendedName>
</protein>
<dbReference type="EMBL" id="JBHSLF010000056">
    <property type="protein sequence ID" value="MFC5346248.1"/>
    <property type="molecule type" value="Genomic_DNA"/>
</dbReference>
<name>A0ABW0FYU4_9CAUL</name>
<comment type="caution">
    <text evidence="1">The sequence shown here is derived from an EMBL/GenBank/DDBJ whole genome shotgun (WGS) entry which is preliminary data.</text>
</comment>
<keyword evidence="2" id="KW-1185">Reference proteome</keyword>